<feature type="transmembrane region" description="Helical" evidence="1">
    <location>
        <begin position="7"/>
        <end position="27"/>
    </location>
</feature>
<evidence type="ECO:0000313" key="4">
    <source>
        <dbReference type="Proteomes" id="UP000663499"/>
    </source>
</evidence>
<reference evidence="3" key="1">
    <citation type="submission" date="2021-03" db="EMBL/GenBank/DDBJ databases">
        <title>Alkalibacter marinus sp. nov., isolated from tidal flat sediment.</title>
        <authorList>
            <person name="Namirimu T."/>
            <person name="Yang J.-A."/>
            <person name="Yang S.-H."/>
            <person name="Kim Y.-J."/>
            <person name="Kwon K.K."/>
        </authorList>
    </citation>
    <scope>NUCLEOTIDE SEQUENCE</scope>
    <source>
        <strain evidence="3">ES005</strain>
    </source>
</reference>
<proteinExistence type="predicted"/>
<dbReference type="InterPro" id="IPR043726">
    <property type="entry name" value="LiaI-LiaF-like_TM1"/>
</dbReference>
<gene>
    <name evidence="3" type="ORF">J0B03_11100</name>
</gene>
<dbReference type="AlphaFoldDB" id="A0A975AIA2"/>
<evidence type="ECO:0000256" key="1">
    <source>
        <dbReference type="SAM" id="Phobius"/>
    </source>
</evidence>
<protein>
    <recommendedName>
        <fullName evidence="2">LiaI-LiaF-like transmembrane region domain-containing protein</fullName>
    </recommendedName>
</protein>
<keyword evidence="4" id="KW-1185">Reference proteome</keyword>
<name>A0A975AIA2_9FIRM</name>
<accession>A0A975AIA2</accession>
<evidence type="ECO:0000259" key="2">
    <source>
        <dbReference type="Pfam" id="PF18917"/>
    </source>
</evidence>
<feature type="transmembrane region" description="Helical" evidence="1">
    <location>
        <begin position="33"/>
        <end position="55"/>
    </location>
</feature>
<feature type="transmembrane region" description="Helical" evidence="1">
    <location>
        <begin position="62"/>
        <end position="82"/>
    </location>
</feature>
<evidence type="ECO:0000313" key="3">
    <source>
        <dbReference type="EMBL" id="QSX08320.1"/>
    </source>
</evidence>
<keyword evidence="1" id="KW-1133">Transmembrane helix</keyword>
<sequence>MKNRNIFLGAVLVILGLLWFLNNLNIFDYNMRYLITAFTRLWPLIIVFVGAGLIVQNKTVERILWVVFLLVIIGYSIFLQVGNPFSNNIDNNGNNGIPGQENRVEDDYSYPMAETISEGELQLRIGATRFQLDSGSSEDLLSLNTTIDDLYVELDDVTNGVAEIDINNRGNVVNIGDSSDNELNLTINEDIPWSIDMESGAVDAELDLSHVSLTKMDLALGAGKMSVRLGDSLEHSVFNMKSGVSQVDIYIPESAALVIHMNGALNSTNIDGLNLAKEGNTYTSTNHLDGANTIELNLEVGLGEVQFHRY</sequence>
<dbReference type="EMBL" id="CP071444">
    <property type="protein sequence ID" value="QSX08320.1"/>
    <property type="molecule type" value="Genomic_DNA"/>
</dbReference>
<organism evidence="3 4">
    <name type="scientific">Alkalibacter rhizosphaerae</name>
    <dbReference type="NCBI Taxonomy" id="2815577"/>
    <lineage>
        <taxon>Bacteria</taxon>
        <taxon>Bacillati</taxon>
        <taxon>Bacillota</taxon>
        <taxon>Clostridia</taxon>
        <taxon>Eubacteriales</taxon>
        <taxon>Eubacteriaceae</taxon>
        <taxon>Alkalibacter</taxon>
    </lineage>
</organism>
<dbReference type="Proteomes" id="UP000663499">
    <property type="component" value="Chromosome"/>
</dbReference>
<dbReference type="Pfam" id="PF18917">
    <property type="entry name" value="LiaI-LiaF-like_TM1"/>
    <property type="match status" value="1"/>
</dbReference>
<keyword evidence="1" id="KW-0472">Membrane</keyword>
<feature type="domain" description="LiaI-LiaF-like transmembrane region" evidence="2">
    <location>
        <begin position="6"/>
        <end position="54"/>
    </location>
</feature>
<dbReference type="KEGG" id="alka:J0B03_11100"/>
<keyword evidence="1" id="KW-0812">Transmembrane</keyword>
<dbReference type="RefSeq" id="WP_207299662.1">
    <property type="nucleotide sequence ID" value="NZ_CP071444.1"/>
</dbReference>